<proteinExistence type="predicted"/>
<name>A0A084WJS8_ANOSI</name>
<evidence type="ECO:0000313" key="5">
    <source>
        <dbReference type="Proteomes" id="UP000030765"/>
    </source>
</evidence>
<evidence type="ECO:0000313" key="3">
    <source>
        <dbReference type="EMBL" id="KFB50472.1"/>
    </source>
</evidence>
<gene>
    <name evidence="3" type="ORF">ZHAS_00018505</name>
</gene>
<dbReference type="InterPro" id="IPR032675">
    <property type="entry name" value="LRR_dom_sf"/>
</dbReference>
<dbReference type="Proteomes" id="UP000030765">
    <property type="component" value="Unassembled WGS sequence"/>
</dbReference>
<dbReference type="Gene3D" id="3.80.10.10">
    <property type="entry name" value="Ribonuclease Inhibitor"/>
    <property type="match status" value="1"/>
</dbReference>
<evidence type="ECO:0000256" key="1">
    <source>
        <dbReference type="ARBA" id="ARBA00022614"/>
    </source>
</evidence>
<dbReference type="OrthoDB" id="676979at2759"/>
<keyword evidence="5" id="KW-1185">Reference proteome</keyword>
<dbReference type="VEuPathDB" id="VectorBase:ASIC018505"/>
<dbReference type="PANTHER" id="PTHR45617">
    <property type="entry name" value="LEUCINE RICH REPEAT FAMILY PROTEIN"/>
    <property type="match status" value="1"/>
</dbReference>
<dbReference type="SUPFAM" id="SSF52058">
    <property type="entry name" value="L domain-like"/>
    <property type="match status" value="1"/>
</dbReference>
<dbReference type="VEuPathDB" id="VectorBase:ASIS010725"/>
<dbReference type="STRING" id="74873.A0A084WJS8"/>
<keyword evidence="2" id="KW-0677">Repeat</keyword>
<dbReference type="AlphaFoldDB" id="A0A084WJS8"/>
<reference evidence="4" key="2">
    <citation type="submission" date="2020-05" db="UniProtKB">
        <authorList>
            <consortium name="EnsemblMetazoa"/>
        </authorList>
    </citation>
    <scope>IDENTIFICATION</scope>
</reference>
<reference evidence="3 5" key="1">
    <citation type="journal article" date="2014" name="BMC Genomics">
        <title>Genome sequence of Anopheles sinensis provides insight into genetics basis of mosquito competence for malaria parasites.</title>
        <authorList>
            <person name="Zhou D."/>
            <person name="Zhang D."/>
            <person name="Ding G."/>
            <person name="Shi L."/>
            <person name="Hou Q."/>
            <person name="Ye Y."/>
            <person name="Xu Y."/>
            <person name="Zhou H."/>
            <person name="Xiong C."/>
            <person name="Li S."/>
            <person name="Yu J."/>
            <person name="Hong S."/>
            <person name="Yu X."/>
            <person name="Zou P."/>
            <person name="Chen C."/>
            <person name="Chang X."/>
            <person name="Wang W."/>
            <person name="Lv Y."/>
            <person name="Sun Y."/>
            <person name="Ma L."/>
            <person name="Shen B."/>
            <person name="Zhu C."/>
        </authorList>
    </citation>
    <scope>NUCLEOTIDE SEQUENCE [LARGE SCALE GENOMIC DNA]</scope>
</reference>
<organism evidence="3">
    <name type="scientific">Anopheles sinensis</name>
    <name type="common">Mosquito</name>
    <dbReference type="NCBI Taxonomy" id="74873"/>
    <lineage>
        <taxon>Eukaryota</taxon>
        <taxon>Metazoa</taxon>
        <taxon>Ecdysozoa</taxon>
        <taxon>Arthropoda</taxon>
        <taxon>Hexapoda</taxon>
        <taxon>Insecta</taxon>
        <taxon>Pterygota</taxon>
        <taxon>Neoptera</taxon>
        <taxon>Endopterygota</taxon>
        <taxon>Diptera</taxon>
        <taxon>Nematocera</taxon>
        <taxon>Culicoidea</taxon>
        <taxon>Culicidae</taxon>
        <taxon>Anophelinae</taxon>
        <taxon>Anopheles</taxon>
    </lineage>
</organism>
<evidence type="ECO:0000313" key="4">
    <source>
        <dbReference type="EnsemblMetazoa" id="ASIC018505-PA"/>
    </source>
</evidence>
<accession>A0A084WJS8</accession>
<dbReference type="EMBL" id="ATLV01024056">
    <property type="status" value="NOT_ANNOTATED_CDS"/>
    <property type="molecule type" value="Genomic_DNA"/>
</dbReference>
<dbReference type="Pfam" id="PF13855">
    <property type="entry name" value="LRR_8"/>
    <property type="match status" value="1"/>
</dbReference>
<sequence length="217" mass="24345">MSFAPTLKYLFVDSNVLTSLTITPYLEQLSADSNHLTAINIDLSAFYKLRKLSIESNNFESISQPVYPFYNLQELSVAQNAIPGIHLPTIFSKLPRLNMLNISLSAVGTFGSANEVKQTRLKVLDLSNNTLTAEELEKVKNLPGLEKFNIGGNHFDHFEADVVLNNLPKLKTLELSDSELTCDFTKYIEGLAKQLHFTVETYVYTDQFKQKCGGQTD</sequence>
<dbReference type="EMBL" id="KE525348">
    <property type="protein sequence ID" value="KFB50472.1"/>
    <property type="molecule type" value="Genomic_DNA"/>
</dbReference>
<protein>
    <submittedName>
        <fullName evidence="3">AGAP007059-PA-like protein</fullName>
    </submittedName>
</protein>
<dbReference type="EnsemblMetazoa" id="ASIC018505-RA">
    <property type="protein sequence ID" value="ASIC018505-PA"/>
    <property type="gene ID" value="ASIC018505"/>
</dbReference>
<evidence type="ECO:0000256" key="2">
    <source>
        <dbReference type="ARBA" id="ARBA00022737"/>
    </source>
</evidence>
<dbReference type="InterPro" id="IPR001611">
    <property type="entry name" value="Leu-rich_rpt"/>
</dbReference>
<dbReference type="PANTHER" id="PTHR45617:SF165">
    <property type="entry name" value="COMMON DPR-INTERACTING PROTEIN-RELATED"/>
    <property type="match status" value="1"/>
</dbReference>
<keyword evidence="1" id="KW-0433">Leucine-rich repeat</keyword>